<keyword evidence="2" id="KW-1185">Reference proteome</keyword>
<evidence type="ECO:0000313" key="1">
    <source>
        <dbReference type="EMBL" id="GBN16937.1"/>
    </source>
</evidence>
<protein>
    <submittedName>
        <fullName evidence="1">Uncharacterized protein</fullName>
    </submittedName>
</protein>
<dbReference type="PANTHER" id="PTHR10492:SF57">
    <property type="entry name" value="ATP-DEPENDENT DNA HELICASE"/>
    <property type="match status" value="1"/>
</dbReference>
<accession>A0A4Y2LU85</accession>
<reference evidence="1 2" key="1">
    <citation type="journal article" date="2019" name="Sci. Rep.">
        <title>Orb-weaving spider Araneus ventricosus genome elucidates the spidroin gene catalogue.</title>
        <authorList>
            <person name="Kono N."/>
            <person name="Nakamura H."/>
            <person name="Ohtoshi R."/>
            <person name="Moran D.A.P."/>
            <person name="Shinohara A."/>
            <person name="Yoshida Y."/>
            <person name="Fujiwara M."/>
            <person name="Mori M."/>
            <person name="Tomita M."/>
            <person name="Arakawa K."/>
        </authorList>
    </citation>
    <scope>NUCLEOTIDE SEQUENCE [LARGE SCALE GENOMIC DNA]</scope>
</reference>
<gene>
    <name evidence="1" type="ORF">AVEN_253635_1</name>
</gene>
<name>A0A4Y2LU85_ARAVE</name>
<dbReference type="EMBL" id="BGPR01006204">
    <property type="protein sequence ID" value="GBN16937.1"/>
    <property type="molecule type" value="Genomic_DNA"/>
</dbReference>
<evidence type="ECO:0000313" key="2">
    <source>
        <dbReference type="Proteomes" id="UP000499080"/>
    </source>
</evidence>
<dbReference type="PANTHER" id="PTHR10492">
    <property type="match status" value="1"/>
</dbReference>
<comment type="caution">
    <text evidence="1">The sequence shown here is derived from an EMBL/GenBank/DDBJ whole genome shotgun (WGS) entry which is preliminary data.</text>
</comment>
<sequence>MRQSNILHIYSNKSVKVHSQLIQTVKSALQMISVLKLKRFKNMVSKIYPGIAENYKNRDWLCETAILAAKNDAVHELNSRIQEMIPGPVTEYRSIDTVVDNDDAVNFFIEFLNSVDLPGMPPHRLHL</sequence>
<dbReference type="Proteomes" id="UP000499080">
    <property type="component" value="Unassembled WGS sequence"/>
</dbReference>
<dbReference type="OrthoDB" id="6428367at2759"/>
<proteinExistence type="predicted"/>
<dbReference type="AlphaFoldDB" id="A0A4Y2LU85"/>
<organism evidence="1 2">
    <name type="scientific">Araneus ventricosus</name>
    <name type="common">Orbweaver spider</name>
    <name type="synonym">Epeira ventricosa</name>
    <dbReference type="NCBI Taxonomy" id="182803"/>
    <lineage>
        <taxon>Eukaryota</taxon>
        <taxon>Metazoa</taxon>
        <taxon>Ecdysozoa</taxon>
        <taxon>Arthropoda</taxon>
        <taxon>Chelicerata</taxon>
        <taxon>Arachnida</taxon>
        <taxon>Araneae</taxon>
        <taxon>Araneomorphae</taxon>
        <taxon>Entelegynae</taxon>
        <taxon>Araneoidea</taxon>
        <taxon>Araneidae</taxon>
        <taxon>Araneus</taxon>
    </lineage>
</organism>